<feature type="compositionally biased region" description="Basic and acidic residues" evidence="1">
    <location>
        <begin position="186"/>
        <end position="199"/>
    </location>
</feature>
<gene>
    <name evidence="2" type="ORF">BS47DRAFT_1369116</name>
</gene>
<keyword evidence="3" id="KW-1185">Reference proteome</keyword>
<feature type="compositionally biased region" description="Pro residues" evidence="1">
    <location>
        <begin position="148"/>
        <end position="158"/>
    </location>
</feature>
<proteinExistence type="predicted"/>
<comment type="caution">
    <text evidence="2">The sequence shown here is derived from an EMBL/GenBank/DDBJ whole genome shotgun (WGS) entry which is preliminary data.</text>
</comment>
<reference evidence="2" key="1">
    <citation type="journal article" date="2020" name="Nat. Commun.">
        <title>Large-scale genome sequencing of mycorrhizal fungi provides insights into the early evolution of symbiotic traits.</title>
        <authorList>
            <person name="Miyauchi S."/>
            <person name="Kiss E."/>
            <person name="Kuo A."/>
            <person name="Drula E."/>
            <person name="Kohler A."/>
            <person name="Sanchez-Garcia M."/>
            <person name="Morin E."/>
            <person name="Andreopoulos B."/>
            <person name="Barry K.W."/>
            <person name="Bonito G."/>
            <person name="Buee M."/>
            <person name="Carver A."/>
            <person name="Chen C."/>
            <person name="Cichocki N."/>
            <person name="Clum A."/>
            <person name="Culley D."/>
            <person name="Crous P.W."/>
            <person name="Fauchery L."/>
            <person name="Girlanda M."/>
            <person name="Hayes R.D."/>
            <person name="Keri Z."/>
            <person name="LaButti K."/>
            <person name="Lipzen A."/>
            <person name="Lombard V."/>
            <person name="Magnuson J."/>
            <person name="Maillard F."/>
            <person name="Murat C."/>
            <person name="Nolan M."/>
            <person name="Ohm R.A."/>
            <person name="Pangilinan J."/>
            <person name="Pereira M.F."/>
            <person name="Perotto S."/>
            <person name="Peter M."/>
            <person name="Pfister S."/>
            <person name="Riley R."/>
            <person name="Sitrit Y."/>
            <person name="Stielow J.B."/>
            <person name="Szollosi G."/>
            <person name="Zifcakova L."/>
            <person name="Stursova M."/>
            <person name="Spatafora J.W."/>
            <person name="Tedersoo L."/>
            <person name="Vaario L.M."/>
            <person name="Yamada A."/>
            <person name="Yan M."/>
            <person name="Wang P."/>
            <person name="Xu J."/>
            <person name="Bruns T."/>
            <person name="Baldrian P."/>
            <person name="Vilgalys R."/>
            <person name="Dunand C."/>
            <person name="Henrissat B."/>
            <person name="Grigoriev I.V."/>
            <person name="Hibbett D."/>
            <person name="Nagy L.G."/>
            <person name="Martin F.M."/>
        </authorList>
    </citation>
    <scope>NUCLEOTIDE SEQUENCE</scope>
    <source>
        <strain evidence="2">UP504</strain>
    </source>
</reference>
<protein>
    <submittedName>
        <fullName evidence="2">Uncharacterized protein</fullName>
    </submittedName>
</protein>
<feature type="compositionally biased region" description="Polar residues" evidence="1">
    <location>
        <begin position="222"/>
        <end position="241"/>
    </location>
</feature>
<evidence type="ECO:0000256" key="1">
    <source>
        <dbReference type="SAM" id="MobiDB-lite"/>
    </source>
</evidence>
<feature type="region of interest" description="Disordered" evidence="1">
    <location>
        <begin position="141"/>
        <end position="298"/>
    </location>
</feature>
<dbReference type="AlphaFoldDB" id="A0A9P6AE97"/>
<organism evidence="2 3">
    <name type="scientific">Hydnum rufescens UP504</name>
    <dbReference type="NCBI Taxonomy" id="1448309"/>
    <lineage>
        <taxon>Eukaryota</taxon>
        <taxon>Fungi</taxon>
        <taxon>Dikarya</taxon>
        <taxon>Basidiomycota</taxon>
        <taxon>Agaricomycotina</taxon>
        <taxon>Agaricomycetes</taxon>
        <taxon>Cantharellales</taxon>
        <taxon>Hydnaceae</taxon>
        <taxon>Hydnum</taxon>
    </lineage>
</organism>
<feature type="region of interest" description="Disordered" evidence="1">
    <location>
        <begin position="1"/>
        <end position="121"/>
    </location>
</feature>
<sequence length="350" mass="39541">MHPKRQWPSGTRAKPKQTTNCTNKNPTTIAQCPMNHKPAAAGGHNLDQHQYEPQPNCASENPDQRHQTCRAKNRPKPDTSPRRVSGSIYDMSWNEMKPPTRIPIGQGPSGTPNENAKGQPREATHLAAAGIACPEQLTAKMKTRRTKPPPSLNCPRTPPMKTTNVTRQNLSDQTKPAPRRNPGTDPRQEPQKTRDEHTPLRRIVHLNLDSHHDRDPPEQTREQQPARQTNPQTAIENTTQPGLKPYPPKRAWSSVSIRTTTHRDPTNKHMRQQPPPKRNRERETTQYETAGNPDEPQHPLRAVFWNPTACNQTLSPPDPKPAPELPTENLWTPADKNTRSPVRGYVIIYV</sequence>
<accession>A0A9P6AE97</accession>
<feature type="region of interest" description="Disordered" evidence="1">
    <location>
        <begin position="313"/>
        <end position="336"/>
    </location>
</feature>
<feature type="compositionally biased region" description="Polar residues" evidence="1">
    <location>
        <begin position="51"/>
        <end position="61"/>
    </location>
</feature>
<feature type="compositionally biased region" description="Polar residues" evidence="1">
    <location>
        <begin position="16"/>
        <end position="30"/>
    </location>
</feature>
<dbReference type="Proteomes" id="UP000886523">
    <property type="component" value="Unassembled WGS sequence"/>
</dbReference>
<dbReference type="EMBL" id="MU129276">
    <property type="protein sequence ID" value="KAF9504002.1"/>
    <property type="molecule type" value="Genomic_DNA"/>
</dbReference>
<feature type="compositionally biased region" description="Polar residues" evidence="1">
    <location>
        <begin position="160"/>
        <end position="174"/>
    </location>
</feature>
<evidence type="ECO:0000313" key="3">
    <source>
        <dbReference type="Proteomes" id="UP000886523"/>
    </source>
</evidence>
<name>A0A9P6AE97_9AGAM</name>
<evidence type="ECO:0000313" key="2">
    <source>
        <dbReference type="EMBL" id="KAF9504002.1"/>
    </source>
</evidence>
<feature type="compositionally biased region" description="Basic and acidic residues" evidence="1">
    <location>
        <begin position="208"/>
        <end position="221"/>
    </location>
</feature>